<gene>
    <name evidence="2" type="ORF">QR721_09245</name>
</gene>
<proteinExistence type="predicted"/>
<dbReference type="EMBL" id="CP129113">
    <property type="protein sequence ID" value="WLV23826.1"/>
    <property type="molecule type" value="Genomic_DNA"/>
</dbReference>
<reference evidence="2" key="1">
    <citation type="submission" date="2023-06" db="EMBL/GenBank/DDBJ databases">
        <title>A Treasure from Seagulls: Isolation and Description of Aciduricobacillus qingdaonensis gen. nov., sp. nov., a Rare Obligately Uric Acid-utilizing Member in the Family Bacillaceae.</title>
        <authorList>
            <person name="Liu W."/>
            <person name="Wang B."/>
        </authorList>
    </citation>
    <scope>NUCLEOTIDE SEQUENCE</scope>
    <source>
        <strain evidence="2">44XB</strain>
    </source>
</reference>
<evidence type="ECO:0000313" key="3">
    <source>
        <dbReference type="Proteomes" id="UP001180087"/>
    </source>
</evidence>
<dbReference type="RefSeq" id="WP_348026230.1">
    <property type="nucleotide sequence ID" value="NZ_CP129113.1"/>
</dbReference>
<name>A0ABY9KSM7_9BACI</name>
<dbReference type="Proteomes" id="UP001180087">
    <property type="component" value="Chromosome"/>
</dbReference>
<organism evidence="2 3">
    <name type="scientific">Aciduricibacillus chroicocephali</name>
    <dbReference type="NCBI Taxonomy" id="3054939"/>
    <lineage>
        <taxon>Bacteria</taxon>
        <taxon>Bacillati</taxon>
        <taxon>Bacillota</taxon>
        <taxon>Bacilli</taxon>
        <taxon>Bacillales</taxon>
        <taxon>Bacillaceae</taxon>
        <taxon>Aciduricibacillus</taxon>
    </lineage>
</organism>
<sequence>MKKTNMIIAAGVGFAAGYLAKQQVDTMQKMTPEKALKQAKEAFKKEGPINGSWIYMKPEQFEKNGLLYEAYRGGVTRNIDGKNIQYEFHLDADTGAIIESREA</sequence>
<dbReference type="Pfam" id="PF03413">
    <property type="entry name" value="PepSY"/>
    <property type="match status" value="1"/>
</dbReference>
<keyword evidence="3" id="KW-1185">Reference proteome</keyword>
<accession>A0ABY9KSM7</accession>
<protein>
    <submittedName>
        <fullName evidence="2">PepSY domain-containing protein</fullName>
    </submittedName>
</protein>
<dbReference type="InterPro" id="IPR025711">
    <property type="entry name" value="PepSY"/>
</dbReference>
<evidence type="ECO:0000313" key="2">
    <source>
        <dbReference type="EMBL" id="WLV23826.1"/>
    </source>
</evidence>
<evidence type="ECO:0000259" key="1">
    <source>
        <dbReference type="Pfam" id="PF03413"/>
    </source>
</evidence>
<feature type="domain" description="PepSY" evidence="1">
    <location>
        <begin position="29"/>
        <end position="100"/>
    </location>
</feature>